<dbReference type="EMBL" id="ACCJ01000008">
    <property type="protein sequence ID" value="EEG57747.1"/>
    <property type="molecule type" value="Genomic_DNA"/>
</dbReference>
<dbReference type="InterPro" id="IPR036111">
    <property type="entry name" value="Mal/L-sulfo/L-lacto_DH-like_sf"/>
</dbReference>
<dbReference type="Proteomes" id="UP000004756">
    <property type="component" value="Unassembled WGS sequence"/>
</dbReference>
<keyword evidence="2 3" id="KW-0560">Oxidoreductase</keyword>
<accession>C0CT69</accession>
<evidence type="ECO:0000313" key="3">
    <source>
        <dbReference type="EMBL" id="EEG57747.1"/>
    </source>
</evidence>
<reference evidence="3 4" key="1">
    <citation type="submission" date="2009-02" db="EMBL/GenBank/DDBJ databases">
        <title>Draft genome sequence of Clostridium asparagiforme (DSM 15981).</title>
        <authorList>
            <person name="Sudarsanam P."/>
            <person name="Ley R."/>
            <person name="Guruge J."/>
            <person name="Turnbaugh P.J."/>
            <person name="Mahowald M."/>
            <person name="Liep D."/>
            <person name="Gordon J."/>
        </authorList>
    </citation>
    <scope>NUCLEOTIDE SEQUENCE [LARGE SCALE GENOMIC DNA]</scope>
    <source>
        <strain evidence="3 4">DSM 15981</strain>
    </source>
</reference>
<evidence type="ECO:0000313" key="4">
    <source>
        <dbReference type="Proteomes" id="UP000004756"/>
    </source>
</evidence>
<dbReference type="Pfam" id="PF02615">
    <property type="entry name" value="Ldh_2"/>
    <property type="match status" value="1"/>
</dbReference>
<dbReference type="InterPro" id="IPR043144">
    <property type="entry name" value="Mal/L-sulf/L-lact_DH-like_ah"/>
</dbReference>
<gene>
    <name evidence="3" type="primary">comC</name>
    <name evidence="3" type="ORF">CLOSTASPAR_00167</name>
</gene>
<proteinExistence type="inferred from homology"/>
<dbReference type="EC" id="1.1.1.272" evidence="3"/>
<sequence length="349" mass="38027">MKAWISDIFRAEGFNGGEAELVADSLVDADARSVYSHGIQRVKLYTKRIMSDCINREGCPVIVVDRDATAVVDGDNAMGQTVGKFCMELAIQKARQYGVSFVTARGSNHYGRCAYYTRMALEYDMIGFSATIGGGNLMAPWGGTDSRVGNNPYSYAIPAFNHYPVVLDMAMSVVAKGKVDVASKTHSPIPDTWALDQNGFPTTDAEEALKGSLRPIADYKGSGMAIVIGMLCSVISNGAIGPTLKRVYGDFDGGLNKGQLFMAVDISRMTDVQVFKERMDRQIDFIKASPAAANTEEVYLPGELEYRSFDRQMKDGIVYPVEIIQEIREIAGGFGVAEPEWLKQSGVGQ</sequence>
<protein>
    <submittedName>
        <fullName evidence="3">(R)-2-hydroxyacid dehydrogenase</fullName>
        <ecNumber evidence="3">1.1.1.272</ecNumber>
    </submittedName>
</protein>
<dbReference type="AlphaFoldDB" id="C0CT69"/>
<dbReference type="HOGENOM" id="CLU_040452_2_0_9"/>
<comment type="caution">
    <text evidence="3">The sequence shown here is derived from an EMBL/GenBank/DDBJ whole genome shotgun (WGS) entry which is preliminary data.</text>
</comment>
<dbReference type="PANTHER" id="PTHR11091:SF0">
    <property type="entry name" value="MALATE DEHYDROGENASE"/>
    <property type="match status" value="1"/>
</dbReference>
<evidence type="ECO:0000256" key="2">
    <source>
        <dbReference type="ARBA" id="ARBA00023002"/>
    </source>
</evidence>
<dbReference type="GO" id="GO:0050578">
    <property type="term" value="F:(2R)-2-hydroxyacid dehydrogenase (NADP+) activity"/>
    <property type="evidence" value="ECO:0007669"/>
    <property type="project" value="UniProtKB-EC"/>
</dbReference>
<comment type="similarity">
    <text evidence="1">Belongs to the LDH2/MDH2 oxidoreductase family.</text>
</comment>
<dbReference type="Gene3D" id="3.30.1370.60">
    <property type="entry name" value="Hypothetical oxidoreductase yiak, domain 2"/>
    <property type="match status" value="1"/>
</dbReference>
<dbReference type="InterPro" id="IPR043143">
    <property type="entry name" value="Mal/L-sulf/L-lact_DH-like_NADP"/>
</dbReference>
<dbReference type="PANTHER" id="PTHR11091">
    <property type="entry name" value="OXIDOREDUCTASE-RELATED"/>
    <property type="match status" value="1"/>
</dbReference>
<dbReference type="Gene3D" id="1.10.1530.10">
    <property type="match status" value="1"/>
</dbReference>
<organism evidence="3 4">
    <name type="scientific">[Clostridium] asparagiforme DSM 15981</name>
    <dbReference type="NCBI Taxonomy" id="518636"/>
    <lineage>
        <taxon>Bacteria</taxon>
        <taxon>Bacillati</taxon>
        <taxon>Bacillota</taxon>
        <taxon>Clostridia</taxon>
        <taxon>Lachnospirales</taxon>
        <taxon>Lachnospiraceae</taxon>
        <taxon>Enterocloster</taxon>
    </lineage>
</organism>
<dbReference type="SUPFAM" id="SSF89733">
    <property type="entry name" value="L-sulfolactate dehydrogenase-like"/>
    <property type="match status" value="1"/>
</dbReference>
<dbReference type="InterPro" id="IPR003767">
    <property type="entry name" value="Malate/L-lactate_DH-like"/>
</dbReference>
<evidence type="ECO:0000256" key="1">
    <source>
        <dbReference type="ARBA" id="ARBA00006056"/>
    </source>
</evidence>
<name>C0CT69_9FIRM</name>
<keyword evidence="4" id="KW-1185">Reference proteome</keyword>